<feature type="region of interest" description="Disordered" evidence="1">
    <location>
        <begin position="74"/>
        <end position="99"/>
    </location>
</feature>
<feature type="compositionally biased region" description="Basic and acidic residues" evidence="1">
    <location>
        <begin position="88"/>
        <end position="99"/>
    </location>
</feature>
<dbReference type="OrthoDB" id="5298481at2"/>
<evidence type="ECO:0000313" key="4">
    <source>
        <dbReference type="Proteomes" id="UP000326287"/>
    </source>
</evidence>
<feature type="transmembrane region" description="Helical" evidence="2">
    <location>
        <begin position="12"/>
        <end position="31"/>
    </location>
</feature>
<keyword evidence="2" id="KW-1133">Transmembrane helix</keyword>
<keyword evidence="2" id="KW-0472">Membrane</keyword>
<keyword evidence="4" id="KW-1185">Reference proteome</keyword>
<name>A0A5P9NM88_9GAMM</name>
<dbReference type="KEGG" id="halc:EY643_12275"/>
<dbReference type="Pfam" id="PF11666">
    <property type="entry name" value="DUF2933"/>
    <property type="match status" value="1"/>
</dbReference>
<evidence type="ECO:0000256" key="2">
    <source>
        <dbReference type="SAM" id="Phobius"/>
    </source>
</evidence>
<proteinExistence type="predicted"/>
<protein>
    <submittedName>
        <fullName evidence="3">DUF2933 domain-containing protein</fullName>
    </submittedName>
</protein>
<dbReference type="AlphaFoldDB" id="A0A5P9NM88"/>
<evidence type="ECO:0000313" key="3">
    <source>
        <dbReference type="EMBL" id="QFU76374.1"/>
    </source>
</evidence>
<dbReference type="InterPro" id="IPR021682">
    <property type="entry name" value="DUF2933"/>
</dbReference>
<sequence>MNITENEPKQWLTTRNIAITSIGGAVLYYLWVEHHTHLIHFLPYAIFILCPFVHIFMHGGHSHVRHWNDTRVAADHEDSKAPSTGDEIDSHRAKQERNN</sequence>
<gene>
    <name evidence="3" type="ORF">EY643_12275</name>
</gene>
<keyword evidence="2" id="KW-0812">Transmembrane</keyword>
<dbReference type="EMBL" id="CP036422">
    <property type="protein sequence ID" value="QFU76374.1"/>
    <property type="molecule type" value="Genomic_DNA"/>
</dbReference>
<accession>A0A5P9NM88</accession>
<evidence type="ECO:0000256" key="1">
    <source>
        <dbReference type="SAM" id="MobiDB-lite"/>
    </source>
</evidence>
<reference evidence="3 4" key="1">
    <citation type="submission" date="2019-02" db="EMBL/GenBank/DDBJ databases">
        <authorList>
            <person name="Li S.-H."/>
        </authorList>
    </citation>
    <scope>NUCLEOTIDE SEQUENCE [LARGE SCALE GENOMIC DNA]</scope>
    <source>
        <strain evidence="3 4">IMCC14385</strain>
    </source>
</reference>
<feature type="transmembrane region" description="Helical" evidence="2">
    <location>
        <begin position="37"/>
        <end position="57"/>
    </location>
</feature>
<dbReference type="Proteomes" id="UP000326287">
    <property type="component" value="Chromosome"/>
</dbReference>
<organism evidence="3 4">
    <name type="scientific">Halioglobus maricola</name>
    <dbReference type="NCBI Taxonomy" id="2601894"/>
    <lineage>
        <taxon>Bacteria</taxon>
        <taxon>Pseudomonadati</taxon>
        <taxon>Pseudomonadota</taxon>
        <taxon>Gammaproteobacteria</taxon>
        <taxon>Cellvibrionales</taxon>
        <taxon>Halieaceae</taxon>
        <taxon>Halioglobus</taxon>
    </lineage>
</organism>